<keyword evidence="4" id="KW-1185">Reference proteome</keyword>
<dbReference type="RefSeq" id="WP_198443444.1">
    <property type="nucleotide sequence ID" value="NZ_CBCSHE010000004.1"/>
</dbReference>
<name>A0A7T3RF70_9SPIR</name>
<dbReference type="Gene3D" id="3.40.50.720">
    <property type="entry name" value="NAD(P)-binding Rossmann-like Domain"/>
    <property type="match status" value="1"/>
</dbReference>
<evidence type="ECO:0000256" key="2">
    <source>
        <dbReference type="ARBA" id="ARBA00023002"/>
    </source>
</evidence>
<dbReference type="PANTHER" id="PTHR42760:SF133">
    <property type="entry name" value="3-OXOACYL-[ACYL-CARRIER-PROTEIN] REDUCTASE"/>
    <property type="match status" value="1"/>
</dbReference>
<proteinExistence type="inferred from homology"/>
<dbReference type="AlphaFoldDB" id="A0A7T3RF70"/>
<organism evidence="3 4">
    <name type="scientific">Treponema peruense</name>
    <dbReference type="NCBI Taxonomy" id="2787628"/>
    <lineage>
        <taxon>Bacteria</taxon>
        <taxon>Pseudomonadati</taxon>
        <taxon>Spirochaetota</taxon>
        <taxon>Spirochaetia</taxon>
        <taxon>Spirochaetales</taxon>
        <taxon>Treponemataceae</taxon>
        <taxon>Treponema</taxon>
    </lineage>
</organism>
<protein>
    <submittedName>
        <fullName evidence="3">SDR family oxidoreductase</fullName>
    </submittedName>
</protein>
<gene>
    <name evidence="3" type="ORF">IWA51_04905</name>
</gene>
<evidence type="ECO:0000313" key="3">
    <source>
        <dbReference type="EMBL" id="QQA01939.1"/>
    </source>
</evidence>
<dbReference type="SUPFAM" id="SSF51735">
    <property type="entry name" value="NAD(P)-binding Rossmann-fold domains"/>
    <property type="match status" value="1"/>
</dbReference>
<dbReference type="InterPro" id="IPR002347">
    <property type="entry name" value="SDR_fam"/>
</dbReference>
<dbReference type="Proteomes" id="UP000595224">
    <property type="component" value="Chromosome"/>
</dbReference>
<evidence type="ECO:0000313" key="4">
    <source>
        <dbReference type="Proteomes" id="UP000595224"/>
    </source>
</evidence>
<dbReference type="GO" id="GO:0048038">
    <property type="term" value="F:quinone binding"/>
    <property type="evidence" value="ECO:0007669"/>
    <property type="project" value="TreeGrafter"/>
</dbReference>
<dbReference type="Pfam" id="PF13561">
    <property type="entry name" value="adh_short_C2"/>
    <property type="match status" value="1"/>
</dbReference>
<keyword evidence="2" id="KW-0560">Oxidoreductase</keyword>
<dbReference type="GO" id="GO:0006633">
    <property type="term" value="P:fatty acid biosynthetic process"/>
    <property type="evidence" value="ECO:0007669"/>
    <property type="project" value="TreeGrafter"/>
</dbReference>
<dbReference type="PRINTS" id="PR00081">
    <property type="entry name" value="GDHRDH"/>
</dbReference>
<dbReference type="GO" id="GO:0016616">
    <property type="term" value="F:oxidoreductase activity, acting on the CH-OH group of donors, NAD or NADP as acceptor"/>
    <property type="evidence" value="ECO:0007669"/>
    <property type="project" value="TreeGrafter"/>
</dbReference>
<dbReference type="EMBL" id="CP064936">
    <property type="protein sequence ID" value="QQA01939.1"/>
    <property type="molecule type" value="Genomic_DNA"/>
</dbReference>
<dbReference type="PANTHER" id="PTHR42760">
    <property type="entry name" value="SHORT-CHAIN DEHYDROGENASES/REDUCTASES FAMILY MEMBER"/>
    <property type="match status" value="1"/>
</dbReference>
<dbReference type="InterPro" id="IPR036291">
    <property type="entry name" value="NAD(P)-bd_dom_sf"/>
</dbReference>
<dbReference type="KEGG" id="tper:IWA51_04905"/>
<comment type="similarity">
    <text evidence="1">Belongs to the short-chain dehydrogenases/reductases (SDR) family.</text>
</comment>
<dbReference type="CDD" id="cd05233">
    <property type="entry name" value="SDR_c"/>
    <property type="match status" value="1"/>
</dbReference>
<accession>A0A7T3RF70</accession>
<sequence length="232" mass="25373">MKVLITGTASGIGYETALLFLKNGHDVFGIDINPTAINPAGFSGKYTHFKADISVPESLPEIDGIQILINNAGIQSGTDSDIKVNLLGTMAVTKKYAFQKEIKSVLFISSVSAMSGNEFPEYVVSKAGINGYMKNCAILLANKYRATCNALCFGGVLTELNNPVTKDEKLWQKIMDVTPLKRWATAEEAAKWCHFMTAENTFCTGQAIDISGGERNCMDLFVWPEEEKPLEN</sequence>
<reference evidence="3 4" key="1">
    <citation type="submission" date="2020-11" db="EMBL/GenBank/DDBJ databases">
        <title>Treponema Peruensis nv. sp., first commensal Treponema isolated from human feces.</title>
        <authorList>
            <person name="Belkhou C."/>
            <person name="Raes J."/>
        </authorList>
    </citation>
    <scope>NUCLEOTIDE SEQUENCE [LARGE SCALE GENOMIC DNA]</scope>
    <source>
        <strain evidence="3 4">RCC2812</strain>
    </source>
</reference>
<evidence type="ECO:0000256" key="1">
    <source>
        <dbReference type="ARBA" id="ARBA00006484"/>
    </source>
</evidence>